<proteinExistence type="predicted"/>
<name>A0A7W2DNJ1_9ACTN</name>
<evidence type="ECO:0000313" key="1">
    <source>
        <dbReference type="EMBL" id="MBA5220079.1"/>
    </source>
</evidence>
<reference evidence="1 2" key="1">
    <citation type="submission" date="2020-07" db="EMBL/GenBank/DDBJ databases">
        <title>Differential regulation of undecylprodigiosin biosynthesis in the yeast-scavenging Streptomyces strain MBK6.</title>
        <authorList>
            <person name="Baral B."/>
            <person name="Siitonen V."/>
            <person name="Laughlin M."/>
            <person name="Yamada K."/>
            <person name="Ilomaeki M."/>
            <person name="Metsae-Ketelae M."/>
            <person name="Niemi J."/>
        </authorList>
    </citation>
    <scope>NUCLEOTIDE SEQUENCE [LARGE SCALE GENOMIC DNA]</scope>
    <source>
        <strain evidence="1 2">MBK6</strain>
    </source>
</reference>
<dbReference type="AlphaFoldDB" id="A0A7W2DNJ1"/>
<organism evidence="1 2">
    <name type="scientific">Streptomyces griseoaurantiacus</name>
    <dbReference type="NCBI Taxonomy" id="68213"/>
    <lineage>
        <taxon>Bacteria</taxon>
        <taxon>Bacillati</taxon>
        <taxon>Actinomycetota</taxon>
        <taxon>Actinomycetes</taxon>
        <taxon>Kitasatosporales</taxon>
        <taxon>Streptomycetaceae</taxon>
        <taxon>Streptomyces</taxon>
        <taxon>Streptomyces aurantiacus group</taxon>
    </lineage>
</organism>
<comment type="caution">
    <text evidence="1">The sequence shown here is derived from an EMBL/GenBank/DDBJ whole genome shotgun (WGS) entry which is preliminary data.</text>
</comment>
<dbReference type="Proteomes" id="UP000587608">
    <property type="component" value="Unassembled WGS sequence"/>
</dbReference>
<dbReference type="EMBL" id="JACERG010000003">
    <property type="protein sequence ID" value="MBA5220079.1"/>
    <property type="molecule type" value="Genomic_DNA"/>
</dbReference>
<dbReference type="RefSeq" id="WP_191851642.1">
    <property type="nucleotide sequence ID" value="NZ_CP108324.1"/>
</dbReference>
<protein>
    <submittedName>
        <fullName evidence="1">Uncharacterized protein</fullName>
    </submittedName>
</protein>
<sequence>MARLSEVLCQCTAVVCVLFAVQSVDVAGLHLLFGRAPEDGPFHRTVGVERLRPQHRRLLLLAARVLPGLDVEGIIRDGSLERAA</sequence>
<gene>
    <name evidence="1" type="ORF">H1X69_01435</name>
</gene>
<evidence type="ECO:0000313" key="2">
    <source>
        <dbReference type="Proteomes" id="UP000587608"/>
    </source>
</evidence>
<accession>A0A7W2DNJ1</accession>